<dbReference type="RefSeq" id="WP_311349010.1">
    <property type="nucleotide sequence ID" value="NZ_JAVRHR010000001.1"/>
</dbReference>
<dbReference type="Pfam" id="PF05742">
    <property type="entry name" value="TANGO2"/>
    <property type="match status" value="1"/>
</dbReference>
<gene>
    <name evidence="1" type="ORF">RM706_00260</name>
</gene>
<proteinExistence type="predicted"/>
<comment type="caution">
    <text evidence="1">The sequence shown here is derived from an EMBL/GenBank/DDBJ whole genome shotgun (WGS) entry which is preliminary data.</text>
</comment>
<name>A0ABU3A5J6_9FLAO</name>
<dbReference type="Proteomes" id="UP001255246">
    <property type="component" value="Unassembled WGS sequence"/>
</dbReference>
<evidence type="ECO:0000313" key="2">
    <source>
        <dbReference type="Proteomes" id="UP001255246"/>
    </source>
</evidence>
<keyword evidence="2" id="KW-1185">Reference proteome</keyword>
<organism evidence="1 2">
    <name type="scientific">Croceitalea rosinachiae</name>
    <dbReference type="NCBI Taxonomy" id="3075596"/>
    <lineage>
        <taxon>Bacteria</taxon>
        <taxon>Pseudomonadati</taxon>
        <taxon>Bacteroidota</taxon>
        <taxon>Flavobacteriia</taxon>
        <taxon>Flavobacteriales</taxon>
        <taxon>Flavobacteriaceae</taxon>
        <taxon>Croceitalea</taxon>
    </lineage>
</organism>
<sequence length="241" mass="27166">MCTVSFIPVKETVIITSNRDEHISRPSAYKPCEELINGRRVLFPKDPKAGGTWFAVNEDNVIIVLLNGAFQRHTSKGNYAKSRGLILLDLASHQNPKAYLEKIDLVNIEPFTVLVSQEGTLNELRWDGSEKFLKELDSSKEHIWSSATLYDKEVIRTRETLFADFISKGVVTKNDIIAFHSGSSDDLENGFIIERKNGLKTFSVTQAVLQNDKISLEHLDLLNQTTHKIDMNGNQLIHDLG</sequence>
<accession>A0ABU3A5J6</accession>
<dbReference type="PANTHER" id="PTHR17985:SF8">
    <property type="entry name" value="TRANSPORT AND GOLGI ORGANIZATION PROTEIN 2 HOMOLOG"/>
    <property type="match status" value="1"/>
</dbReference>
<evidence type="ECO:0000313" key="1">
    <source>
        <dbReference type="EMBL" id="MDT0605438.1"/>
    </source>
</evidence>
<protein>
    <submittedName>
        <fullName evidence="1">NRDE family protein</fullName>
    </submittedName>
</protein>
<dbReference type="PANTHER" id="PTHR17985">
    <property type="entry name" value="SER/THR-RICH PROTEIN T10 IN DGCR REGION"/>
    <property type="match status" value="1"/>
</dbReference>
<dbReference type="EMBL" id="JAVRHR010000001">
    <property type="protein sequence ID" value="MDT0605438.1"/>
    <property type="molecule type" value="Genomic_DNA"/>
</dbReference>
<reference evidence="1 2" key="1">
    <citation type="submission" date="2023-09" db="EMBL/GenBank/DDBJ databases">
        <authorList>
            <person name="Rey-Velasco X."/>
        </authorList>
    </citation>
    <scope>NUCLEOTIDE SEQUENCE [LARGE SCALE GENOMIC DNA]</scope>
    <source>
        <strain evidence="1 2">F388</strain>
    </source>
</reference>
<dbReference type="InterPro" id="IPR008551">
    <property type="entry name" value="TANGO2"/>
</dbReference>